<organism evidence="1 2">
    <name type="scientific">Physcomitrium patens</name>
    <name type="common">Spreading-leaved earth moss</name>
    <name type="synonym">Physcomitrella patens</name>
    <dbReference type="NCBI Taxonomy" id="3218"/>
    <lineage>
        <taxon>Eukaryota</taxon>
        <taxon>Viridiplantae</taxon>
        <taxon>Streptophyta</taxon>
        <taxon>Embryophyta</taxon>
        <taxon>Bryophyta</taxon>
        <taxon>Bryophytina</taxon>
        <taxon>Bryopsida</taxon>
        <taxon>Funariidae</taxon>
        <taxon>Funariales</taxon>
        <taxon>Funariaceae</taxon>
        <taxon>Physcomitrium</taxon>
    </lineage>
</organism>
<evidence type="ECO:0000313" key="1">
    <source>
        <dbReference type="EnsemblPlants" id="Pp3c18_20650V3.2"/>
    </source>
</evidence>
<reference evidence="1" key="3">
    <citation type="submission" date="2020-12" db="UniProtKB">
        <authorList>
            <consortium name="EnsemblPlants"/>
        </authorList>
    </citation>
    <scope>IDENTIFICATION</scope>
</reference>
<sequence>MESPSQLIISSQRSRTSSVMAKVFHLPTTSDGRRDRCPLSEQLYLQPLSWNSPKSKTPGRSVMIYYLQTFSKATS</sequence>
<dbReference type="Gramene" id="Pp3c18_20650V3.2">
    <property type="protein sequence ID" value="Pp3c18_20650V3.2"/>
    <property type="gene ID" value="Pp3c18_20650"/>
</dbReference>
<dbReference type="AlphaFoldDB" id="A0A7I4F937"/>
<dbReference type="Proteomes" id="UP000006727">
    <property type="component" value="Chromosome 18"/>
</dbReference>
<proteinExistence type="predicted"/>
<accession>A0A7I4F937</accession>
<reference evidence="1 2" key="1">
    <citation type="journal article" date="2008" name="Science">
        <title>The Physcomitrella genome reveals evolutionary insights into the conquest of land by plants.</title>
        <authorList>
            <person name="Rensing S."/>
            <person name="Lang D."/>
            <person name="Zimmer A."/>
            <person name="Terry A."/>
            <person name="Salamov A."/>
            <person name="Shapiro H."/>
            <person name="Nishiyama T."/>
            <person name="Perroud P.-F."/>
            <person name="Lindquist E."/>
            <person name="Kamisugi Y."/>
            <person name="Tanahashi T."/>
            <person name="Sakakibara K."/>
            <person name="Fujita T."/>
            <person name="Oishi K."/>
            <person name="Shin-I T."/>
            <person name="Kuroki Y."/>
            <person name="Toyoda A."/>
            <person name="Suzuki Y."/>
            <person name="Hashimoto A."/>
            <person name="Yamaguchi K."/>
            <person name="Sugano A."/>
            <person name="Kohara Y."/>
            <person name="Fujiyama A."/>
            <person name="Anterola A."/>
            <person name="Aoki S."/>
            <person name="Ashton N."/>
            <person name="Barbazuk W.B."/>
            <person name="Barker E."/>
            <person name="Bennetzen J."/>
            <person name="Bezanilla M."/>
            <person name="Blankenship R."/>
            <person name="Cho S.H."/>
            <person name="Dutcher S."/>
            <person name="Estelle M."/>
            <person name="Fawcett J.A."/>
            <person name="Gundlach H."/>
            <person name="Hanada K."/>
            <person name="Heyl A."/>
            <person name="Hicks K.A."/>
            <person name="Hugh J."/>
            <person name="Lohr M."/>
            <person name="Mayer K."/>
            <person name="Melkozernov A."/>
            <person name="Murata T."/>
            <person name="Nelson D."/>
            <person name="Pils B."/>
            <person name="Prigge M."/>
            <person name="Reiss B."/>
            <person name="Renner T."/>
            <person name="Rombauts S."/>
            <person name="Rushton P."/>
            <person name="Sanderfoot A."/>
            <person name="Schween G."/>
            <person name="Shiu S.-H."/>
            <person name="Stueber K."/>
            <person name="Theodoulou F.L."/>
            <person name="Tu H."/>
            <person name="Van de Peer Y."/>
            <person name="Verrier P.J."/>
            <person name="Waters E."/>
            <person name="Wood A."/>
            <person name="Yang L."/>
            <person name="Cove D."/>
            <person name="Cuming A."/>
            <person name="Hasebe M."/>
            <person name="Lucas S."/>
            <person name="Mishler D.B."/>
            <person name="Reski R."/>
            <person name="Grigoriev I."/>
            <person name="Quatrano R.S."/>
            <person name="Boore J.L."/>
        </authorList>
    </citation>
    <scope>NUCLEOTIDE SEQUENCE [LARGE SCALE GENOMIC DNA]</scope>
    <source>
        <strain evidence="1 2">cv. Gransden 2004</strain>
    </source>
</reference>
<dbReference type="EnsemblPlants" id="Pp3c18_20650V3.2">
    <property type="protein sequence ID" value="Pp3c18_20650V3.2"/>
    <property type="gene ID" value="Pp3c18_20650"/>
</dbReference>
<evidence type="ECO:0000313" key="2">
    <source>
        <dbReference type="Proteomes" id="UP000006727"/>
    </source>
</evidence>
<protein>
    <submittedName>
        <fullName evidence="1">Uncharacterized protein</fullName>
    </submittedName>
</protein>
<dbReference type="EMBL" id="ABEU02000018">
    <property type="status" value="NOT_ANNOTATED_CDS"/>
    <property type="molecule type" value="Genomic_DNA"/>
</dbReference>
<reference evidence="1 2" key="2">
    <citation type="journal article" date="2018" name="Plant J.">
        <title>The Physcomitrella patens chromosome-scale assembly reveals moss genome structure and evolution.</title>
        <authorList>
            <person name="Lang D."/>
            <person name="Ullrich K.K."/>
            <person name="Murat F."/>
            <person name="Fuchs J."/>
            <person name="Jenkins J."/>
            <person name="Haas F.B."/>
            <person name="Piednoel M."/>
            <person name="Gundlach H."/>
            <person name="Van Bel M."/>
            <person name="Meyberg R."/>
            <person name="Vives C."/>
            <person name="Morata J."/>
            <person name="Symeonidi A."/>
            <person name="Hiss M."/>
            <person name="Muchero W."/>
            <person name="Kamisugi Y."/>
            <person name="Saleh O."/>
            <person name="Blanc G."/>
            <person name="Decker E.L."/>
            <person name="van Gessel N."/>
            <person name="Grimwood J."/>
            <person name="Hayes R.D."/>
            <person name="Graham S.W."/>
            <person name="Gunter L.E."/>
            <person name="McDaniel S.F."/>
            <person name="Hoernstein S.N.W."/>
            <person name="Larsson A."/>
            <person name="Li F.W."/>
            <person name="Perroud P.F."/>
            <person name="Phillips J."/>
            <person name="Ranjan P."/>
            <person name="Rokshar D.S."/>
            <person name="Rothfels C.J."/>
            <person name="Schneider L."/>
            <person name="Shu S."/>
            <person name="Stevenson D.W."/>
            <person name="Thummler F."/>
            <person name="Tillich M."/>
            <person name="Villarreal Aguilar J.C."/>
            <person name="Widiez T."/>
            <person name="Wong G.K."/>
            <person name="Wymore A."/>
            <person name="Zhang Y."/>
            <person name="Zimmer A.D."/>
            <person name="Quatrano R.S."/>
            <person name="Mayer K.F.X."/>
            <person name="Goodstein D."/>
            <person name="Casacuberta J.M."/>
            <person name="Vandepoele K."/>
            <person name="Reski R."/>
            <person name="Cuming A.C."/>
            <person name="Tuskan G.A."/>
            <person name="Maumus F."/>
            <person name="Salse J."/>
            <person name="Schmutz J."/>
            <person name="Rensing S.A."/>
        </authorList>
    </citation>
    <scope>NUCLEOTIDE SEQUENCE [LARGE SCALE GENOMIC DNA]</scope>
    <source>
        <strain evidence="1 2">cv. Gransden 2004</strain>
    </source>
</reference>
<name>A0A7I4F937_PHYPA</name>
<keyword evidence="2" id="KW-1185">Reference proteome</keyword>